<sequence>MVQLIGQTTVRELSKEASQQPRLRKNLNFHANNEAQCHRLLNALEPGTYVQPHCHLDPHKEETLVVLSGRFGVLIFDATGAVTETAILAPQSEHFGITIPVGTFHSMVALESGSVFFEAKAGPYVPIAAEEKAHWAPAEGEPGCADYLNTMLRHFE</sequence>
<dbReference type="InterPro" id="IPR014710">
    <property type="entry name" value="RmlC-like_jellyroll"/>
</dbReference>
<evidence type="ECO:0000313" key="3">
    <source>
        <dbReference type="Proteomes" id="UP001181355"/>
    </source>
</evidence>
<dbReference type="CDD" id="cd07005">
    <property type="entry name" value="cupin_WbuC-like"/>
    <property type="match status" value="1"/>
</dbReference>
<gene>
    <name evidence="2" type="ORF">RF679_04790</name>
</gene>
<dbReference type="InterPro" id="IPR027565">
    <property type="entry name" value="Cupin_WbuC"/>
</dbReference>
<reference evidence="2" key="1">
    <citation type="submission" date="2023-09" db="EMBL/GenBank/DDBJ databases">
        <title>Undibacterium sp. 20NA77.5 isolated from freshwater.</title>
        <authorList>
            <person name="Le V."/>
            <person name="Ko S.-R."/>
            <person name="Ahn C.-Y."/>
            <person name="Oh H.-M."/>
        </authorList>
    </citation>
    <scope>NUCLEOTIDE SEQUENCE</scope>
    <source>
        <strain evidence="2">20NA77.5</strain>
    </source>
</reference>
<dbReference type="Pfam" id="PF19480">
    <property type="entry name" value="DUF6016"/>
    <property type="match status" value="1"/>
</dbReference>
<proteinExistence type="predicted"/>
<dbReference type="NCBIfam" id="TIGR04366">
    <property type="entry name" value="cupin_WbuC"/>
    <property type="match status" value="1"/>
</dbReference>
<dbReference type="SUPFAM" id="SSF51182">
    <property type="entry name" value="RmlC-like cupins"/>
    <property type="match status" value="1"/>
</dbReference>
<dbReference type="InterPro" id="IPR011051">
    <property type="entry name" value="RmlC_Cupin_sf"/>
</dbReference>
<dbReference type="Proteomes" id="UP001181355">
    <property type="component" value="Chromosome"/>
</dbReference>
<protein>
    <submittedName>
        <fullName evidence="2">WbuC family cupin fold metalloprotein</fullName>
    </submittedName>
</protein>
<name>A0ABY9RK75_9BURK</name>
<dbReference type="Gene3D" id="2.60.120.10">
    <property type="entry name" value="Jelly Rolls"/>
    <property type="match status" value="1"/>
</dbReference>
<evidence type="ECO:0000259" key="1">
    <source>
        <dbReference type="Pfam" id="PF19480"/>
    </source>
</evidence>
<dbReference type="InterPro" id="IPR046058">
    <property type="entry name" value="WbuC_cupin"/>
</dbReference>
<dbReference type="RefSeq" id="WP_309483081.1">
    <property type="nucleotide sequence ID" value="NZ_CP133720.1"/>
</dbReference>
<dbReference type="EMBL" id="CP133720">
    <property type="protein sequence ID" value="WMW81602.1"/>
    <property type="molecule type" value="Genomic_DNA"/>
</dbReference>
<evidence type="ECO:0000313" key="2">
    <source>
        <dbReference type="EMBL" id="WMW81602.1"/>
    </source>
</evidence>
<keyword evidence="3" id="KW-1185">Reference proteome</keyword>
<organism evidence="2 3">
    <name type="scientific">Undibacterium cyanobacteriorum</name>
    <dbReference type="NCBI Taxonomy" id="3073561"/>
    <lineage>
        <taxon>Bacteria</taxon>
        <taxon>Pseudomonadati</taxon>
        <taxon>Pseudomonadota</taxon>
        <taxon>Betaproteobacteria</taxon>
        <taxon>Burkholderiales</taxon>
        <taxon>Oxalobacteraceae</taxon>
        <taxon>Undibacterium</taxon>
    </lineage>
</organism>
<accession>A0ABY9RK75</accession>
<feature type="domain" description="Cupin fold metalloprotein WbuC cupin" evidence="1">
    <location>
        <begin position="6"/>
        <end position="88"/>
    </location>
</feature>